<dbReference type="GO" id="GO:0072344">
    <property type="term" value="P:rescue of stalled ribosome"/>
    <property type="evidence" value="ECO:0007669"/>
    <property type="project" value="UniProtKB-UniRule"/>
</dbReference>
<dbReference type="CDD" id="cd00462">
    <property type="entry name" value="PTH"/>
    <property type="match status" value="1"/>
</dbReference>
<keyword evidence="8" id="KW-0963">Cytoplasm</keyword>
<evidence type="ECO:0000256" key="1">
    <source>
        <dbReference type="ARBA" id="ARBA00013260"/>
    </source>
</evidence>
<feature type="binding site" evidence="8">
    <location>
        <position position="14"/>
    </location>
    <ligand>
        <name>tRNA</name>
        <dbReference type="ChEBI" id="CHEBI:17843"/>
    </ligand>
</feature>
<dbReference type="PANTHER" id="PTHR17224">
    <property type="entry name" value="PEPTIDYL-TRNA HYDROLASE"/>
    <property type="match status" value="1"/>
</dbReference>
<evidence type="ECO:0000256" key="9">
    <source>
        <dbReference type="RuleBase" id="RU000673"/>
    </source>
</evidence>
<dbReference type="PROSITE" id="PS01196">
    <property type="entry name" value="PEPT_TRNA_HYDROL_2"/>
    <property type="match status" value="1"/>
</dbReference>
<evidence type="ECO:0000256" key="3">
    <source>
        <dbReference type="ARBA" id="ARBA00022801"/>
    </source>
</evidence>
<dbReference type="InterPro" id="IPR018171">
    <property type="entry name" value="Pept_tRNA_hydro_CS"/>
</dbReference>
<comment type="function">
    <text evidence="8">Hydrolyzes ribosome-free peptidyl-tRNAs (with 1 or more amino acids incorporated), which drop off the ribosome during protein synthesis, or as a result of ribosome stalling.</text>
</comment>
<comment type="function">
    <text evidence="8">Catalyzes the release of premature peptidyl moieties from peptidyl-tRNA molecules trapped in stalled 50S ribosomal subunits, and thus maintains levels of free tRNAs and 50S ribosomes.</text>
</comment>
<dbReference type="Pfam" id="PF01195">
    <property type="entry name" value="Pept_tRNA_hydro"/>
    <property type="match status" value="1"/>
</dbReference>
<dbReference type="EMBL" id="FNJW01000008">
    <property type="protein sequence ID" value="SDQ37310.1"/>
    <property type="molecule type" value="Genomic_DNA"/>
</dbReference>
<comment type="subunit">
    <text evidence="8">Monomer.</text>
</comment>
<dbReference type="PROSITE" id="PS01195">
    <property type="entry name" value="PEPT_TRNA_HYDROL_1"/>
    <property type="match status" value="1"/>
</dbReference>
<evidence type="ECO:0000256" key="7">
    <source>
        <dbReference type="ARBA" id="ARBA00050038"/>
    </source>
</evidence>
<dbReference type="FunFam" id="3.40.50.1470:FF:000001">
    <property type="entry name" value="Peptidyl-tRNA hydrolase"/>
    <property type="match status" value="1"/>
</dbReference>
<sequence>MKMIVGLGNPGAKYKNTKHNIGFIAVDEFAIQHKMEFSKTKFESLYAEAFVGTEKVLLVKPQTFMNDSGRAVRQLMDYFNVEVKDLVIIYDDLDLPVGKLRLRQKGSAGGHNGIKSIIQHIDTADFNRIRIGIDRPVGKQTVVQHVLSGFPKSQHEELLITIKDSVAALEYWIEGHPFLEVMNQFNKKKNA</sequence>
<gene>
    <name evidence="8" type="primary">pth</name>
    <name evidence="11" type="ORF">SAMN04487752_2010</name>
</gene>
<keyword evidence="12" id="KW-1185">Reference proteome</keyword>
<organism evidence="11 12">
    <name type="scientific">Carnobacterium viridans</name>
    <dbReference type="NCBI Taxonomy" id="174587"/>
    <lineage>
        <taxon>Bacteria</taxon>
        <taxon>Bacillati</taxon>
        <taxon>Bacillota</taxon>
        <taxon>Bacilli</taxon>
        <taxon>Lactobacillales</taxon>
        <taxon>Carnobacteriaceae</taxon>
        <taxon>Carnobacterium</taxon>
    </lineage>
</organism>
<comment type="subcellular location">
    <subcellularLocation>
        <location evidence="8">Cytoplasm</location>
    </subcellularLocation>
</comment>
<dbReference type="GO" id="GO:0004045">
    <property type="term" value="F:peptidyl-tRNA hydrolase activity"/>
    <property type="evidence" value="ECO:0007669"/>
    <property type="project" value="UniProtKB-UniRule"/>
</dbReference>
<dbReference type="NCBIfam" id="TIGR00447">
    <property type="entry name" value="pth"/>
    <property type="match status" value="1"/>
</dbReference>
<comment type="similarity">
    <text evidence="5 8 10">Belongs to the PTH family.</text>
</comment>
<feature type="binding site" evidence="8">
    <location>
        <position position="64"/>
    </location>
    <ligand>
        <name>tRNA</name>
        <dbReference type="ChEBI" id="CHEBI:17843"/>
    </ligand>
</feature>
<evidence type="ECO:0000256" key="4">
    <source>
        <dbReference type="ARBA" id="ARBA00022884"/>
    </source>
</evidence>
<proteinExistence type="inferred from homology"/>
<keyword evidence="4 8" id="KW-0694">RNA-binding</keyword>
<accession>A0A1H1ACL5</accession>
<feature type="binding site" evidence="8">
    <location>
        <position position="112"/>
    </location>
    <ligand>
        <name>tRNA</name>
        <dbReference type="ChEBI" id="CHEBI:17843"/>
    </ligand>
</feature>
<dbReference type="InterPro" id="IPR001328">
    <property type="entry name" value="Pept_tRNA_hydro"/>
</dbReference>
<evidence type="ECO:0000256" key="8">
    <source>
        <dbReference type="HAMAP-Rule" id="MF_00083"/>
    </source>
</evidence>
<evidence type="ECO:0000256" key="6">
    <source>
        <dbReference type="ARBA" id="ARBA00048707"/>
    </source>
</evidence>
<comment type="catalytic activity">
    <reaction evidence="6 8 9">
        <text>an N-acyl-L-alpha-aminoacyl-tRNA + H2O = an N-acyl-L-amino acid + a tRNA + H(+)</text>
        <dbReference type="Rhea" id="RHEA:54448"/>
        <dbReference type="Rhea" id="RHEA-COMP:10123"/>
        <dbReference type="Rhea" id="RHEA-COMP:13883"/>
        <dbReference type="ChEBI" id="CHEBI:15377"/>
        <dbReference type="ChEBI" id="CHEBI:15378"/>
        <dbReference type="ChEBI" id="CHEBI:59874"/>
        <dbReference type="ChEBI" id="CHEBI:78442"/>
        <dbReference type="ChEBI" id="CHEBI:138191"/>
        <dbReference type="EC" id="3.1.1.29"/>
    </reaction>
</comment>
<protein>
    <recommendedName>
        <fullName evidence="7 8">Peptidyl-tRNA hydrolase</fullName>
        <shortName evidence="8">Pth</shortName>
        <ecNumber evidence="1 8">3.1.1.29</ecNumber>
    </recommendedName>
</protein>
<dbReference type="OrthoDB" id="9800507at2"/>
<dbReference type="HAMAP" id="MF_00083">
    <property type="entry name" value="Pept_tRNA_hydro_bact"/>
    <property type="match status" value="1"/>
</dbReference>
<name>A0A1H1ACL5_9LACT</name>
<dbReference type="PANTHER" id="PTHR17224:SF1">
    <property type="entry name" value="PEPTIDYL-TRNA HYDROLASE"/>
    <property type="match status" value="1"/>
</dbReference>
<evidence type="ECO:0000256" key="10">
    <source>
        <dbReference type="RuleBase" id="RU004320"/>
    </source>
</evidence>
<evidence type="ECO:0000313" key="11">
    <source>
        <dbReference type="EMBL" id="SDQ37310.1"/>
    </source>
</evidence>
<dbReference type="Gene3D" id="3.40.50.1470">
    <property type="entry name" value="Peptidyl-tRNA hydrolase"/>
    <property type="match status" value="1"/>
</dbReference>
<evidence type="ECO:0000313" key="12">
    <source>
        <dbReference type="Proteomes" id="UP000199481"/>
    </source>
</evidence>
<dbReference type="RefSeq" id="WP_035021158.1">
    <property type="nucleotide sequence ID" value="NZ_FNJW01000008.1"/>
</dbReference>
<dbReference type="SUPFAM" id="SSF53178">
    <property type="entry name" value="Peptidyl-tRNA hydrolase-like"/>
    <property type="match status" value="1"/>
</dbReference>
<keyword evidence="3 8" id="KW-0378">Hydrolase</keyword>
<dbReference type="GO" id="GO:0005737">
    <property type="term" value="C:cytoplasm"/>
    <property type="evidence" value="ECO:0007669"/>
    <property type="project" value="UniProtKB-SubCell"/>
</dbReference>
<dbReference type="EC" id="3.1.1.29" evidence="1 8"/>
<feature type="site" description="Discriminates between blocked and unblocked aminoacyl-tRNA" evidence="8">
    <location>
        <position position="9"/>
    </location>
</feature>
<dbReference type="Proteomes" id="UP000199481">
    <property type="component" value="Unassembled WGS sequence"/>
</dbReference>
<feature type="site" description="Stabilizes the basic form of H active site to accept a proton" evidence="8">
    <location>
        <position position="91"/>
    </location>
</feature>
<evidence type="ECO:0000256" key="2">
    <source>
        <dbReference type="ARBA" id="ARBA00022555"/>
    </source>
</evidence>
<feature type="active site" description="Proton acceptor" evidence="8">
    <location>
        <position position="19"/>
    </location>
</feature>
<feature type="binding site" evidence="8">
    <location>
        <position position="66"/>
    </location>
    <ligand>
        <name>tRNA</name>
        <dbReference type="ChEBI" id="CHEBI:17843"/>
    </ligand>
</feature>
<dbReference type="GO" id="GO:0000049">
    <property type="term" value="F:tRNA binding"/>
    <property type="evidence" value="ECO:0007669"/>
    <property type="project" value="UniProtKB-UniRule"/>
</dbReference>
<reference evidence="12" key="1">
    <citation type="submission" date="2016-10" db="EMBL/GenBank/DDBJ databases">
        <authorList>
            <person name="Varghese N."/>
            <person name="Submissions S."/>
        </authorList>
    </citation>
    <scope>NUCLEOTIDE SEQUENCE [LARGE SCALE GENOMIC DNA]</scope>
    <source>
        <strain evidence="12">MPL-11</strain>
    </source>
</reference>
<evidence type="ECO:0000256" key="5">
    <source>
        <dbReference type="ARBA" id="ARBA00038063"/>
    </source>
</evidence>
<keyword evidence="2 8" id="KW-0820">tRNA-binding</keyword>
<dbReference type="InterPro" id="IPR036416">
    <property type="entry name" value="Pept_tRNA_hydro_sf"/>
</dbReference>
<dbReference type="AlphaFoldDB" id="A0A1H1ACL5"/>
<dbReference type="GO" id="GO:0006515">
    <property type="term" value="P:protein quality control for misfolded or incompletely synthesized proteins"/>
    <property type="evidence" value="ECO:0007669"/>
    <property type="project" value="UniProtKB-UniRule"/>
</dbReference>